<dbReference type="GO" id="GO:0048039">
    <property type="term" value="F:ubiquinone binding"/>
    <property type="evidence" value="ECO:0007669"/>
    <property type="project" value="TreeGrafter"/>
</dbReference>
<dbReference type="PANTHER" id="PTHR43507">
    <property type="entry name" value="NADH-UBIQUINONE OXIDOREDUCTASE CHAIN 4"/>
    <property type="match status" value="1"/>
</dbReference>
<feature type="transmembrane region" description="Helical" evidence="17">
    <location>
        <begin position="125"/>
        <end position="143"/>
    </location>
</feature>
<comment type="catalytic activity">
    <reaction evidence="16 17">
        <text>a ubiquinone + NADH + 5 H(+)(in) = a ubiquinol + NAD(+) + 4 H(+)(out)</text>
        <dbReference type="Rhea" id="RHEA:29091"/>
        <dbReference type="Rhea" id="RHEA-COMP:9565"/>
        <dbReference type="Rhea" id="RHEA-COMP:9566"/>
        <dbReference type="ChEBI" id="CHEBI:15378"/>
        <dbReference type="ChEBI" id="CHEBI:16389"/>
        <dbReference type="ChEBI" id="CHEBI:17976"/>
        <dbReference type="ChEBI" id="CHEBI:57540"/>
        <dbReference type="ChEBI" id="CHEBI:57945"/>
        <dbReference type="EC" id="7.1.1.2"/>
    </reaction>
</comment>
<evidence type="ECO:0000256" key="13">
    <source>
        <dbReference type="ARBA" id="ARBA00023075"/>
    </source>
</evidence>
<feature type="transmembrane region" description="Helical" evidence="17">
    <location>
        <begin position="306"/>
        <end position="333"/>
    </location>
</feature>
<keyword evidence="13 17" id="KW-0830">Ubiquinone</keyword>
<accession>A0AB39A5G7</accession>
<feature type="transmembrane region" description="Helical" evidence="17">
    <location>
        <begin position="274"/>
        <end position="294"/>
    </location>
</feature>
<evidence type="ECO:0000256" key="14">
    <source>
        <dbReference type="ARBA" id="ARBA00023128"/>
    </source>
</evidence>
<protein>
    <recommendedName>
        <fullName evidence="5 17">NADH-ubiquinone oxidoreductase chain 4</fullName>
        <ecNumber evidence="4 17">7.1.1.2</ecNumber>
    </recommendedName>
</protein>
<dbReference type="PANTHER" id="PTHR43507:SF20">
    <property type="entry name" value="NADH-UBIQUINONE OXIDOREDUCTASE CHAIN 4"/>
    <property type="match status" value="1"/>
</dbReference>
<dbReference type="InterPro" id="IPR003918">
    <property type="entry name" value="NADH_UbQ_OxRdtase"/>
</dbReference>
<dbReference type="InterPro" id="IPR001750">
    <property type="entry name" value="ND/Mrp_TM"/>
</dbReference>
<evidence type="ECO:0000313" key="19">
    <source>
        <dbReference type="EMBL" id="XDE91449.1"/>
    </source>
</evidence>
<comment type="function">
    <text evidence="1">Core subunit of the mitochondrial membrane respiratory chain NADH dehydrogenase (Complex I) that is believed to belong to the minimal assembly required for catalysis. Complex I functions in the transfer of electrons from NADH to the respiratory chain. The immediate electron acceptor for the enzyme is believed to be ubiquinone.</text>
</comment>
<evidence type="ECO:0000256" key="15">
    <source>
        <dbReference type="ARBA" id="ARBA00023136"/>
    </source>
</evidence>
<evidence type="ECO:0000256" key="8">
    <source>
        <dbReference type="ARBA" id="ARBA00022692"/>
    </source>
</evidence>
<feature type="transmembrane region" description="Helical" evidence="17">
    <location>
        <begin position="163"/>
        <end position="183"/>
    </location>
</feature>
<feature type="transmembrane region" description="Helical" evidence="17">
    <location>
        <begin position="249"/>
        <end position="268"/>
    </location>
</feature>
<keyword evidence="6 17" id="KW-0813">Transport</keyword>
<evidence type="ECO:0000256" key="3">
    <source>
        <dbReference type="ARBA" id="ARBA00009025"/>
    </source>
</evidence>
<keyword evidence="14 17" id="KW-0496">Mitochondrion</keyword>
<reference evidence="19" key="1">
    <citation type="journal article" date="2024" name="J. Parasitol.">
        <title>Genetic and trait variability of gyrinicola reveals the existence of at least four species within the united states.</title>
        <authorList>
            <person name="Walker M.A."/>
            <person name="Bolek M.G."/>
            <person name="Zieman E.A."/>
            <person name="Neubig K.M."/>
            <person name="Jimenez F.A."/>
        </authorList>
    </citation>
    <scope>NUCLEOTIDE SEQUENCE</scope>
</reference>
<dbReference type="EC" id="7.1.1.2" evidence="4 17"/>
<keyword evidence="10 17" id="KW-0249">Electron transport</keyword>
<dbReference type="GO" id="GO:0015990">
    <property type="term" value="P:electron transport coupled proton transport"/>
    <property type="evidence" value="ECO:0007669"/>
    <property type="project" value="TreeGrafter"/>
</dbReference>
<dbReference type="GO" id="GO:0042773">
    <property type="term" value="P:ATP synthesis coupled electron transport"/>
    <property type="evidence" value="ECO:0007669"/>
    <property type="project" value="InterPro"/>
</dbReference>
<evidence type="ECO:0000256" key="12">
    <source>
        <dbReference type="ARBA" id="ARBA00023027"/>
    </source>
</evidence>
<geneLocation type="mitochondrion" evidence="19"/>
<dbReference type="AlphaFoldDB" id="A0AB39A5G7"/>
<evidence type="ECO:0000256" key="1">
    <source>
        <dbReference type="ARBA" id="ARBA00003257"/>
    </source>
</evidence>
<evidence type="ECO:0000256" key="17">
    <source>
        <dbReference type="RuleBase" id="RU003297"/>
    </source>
</evidence>
<feature type="domain" description="NADH:quinone oxidoreductase/Mrp antiporter transmembrane" evidence="18">
    <location>
        <begin position="91"/>
        <end position="361"/>
    </location>
</feature>
<evidence type="ECO:0000256" key="16">
    <source>
        <dbReference type="ARBA" id="ARBA00049551"/>
    </source>
</evidence>
<dbReference type="GO" id="GO:0008137">
    <property type="term" value="F:NADH dehydrogenase (ubiquinone) activity"/>
    <property type="evidence" value="ECO:0007669"/>
    <property type="project" value="UniProtKB-UniRule"/>
</dbReference>
<feature type="transmembrane region" description="Helical" evidence="17">
    <location>
        <begin position="220"/>
        <end position="242"/>
    </location>
</feature>
<name>A0AB39A5G7_9BILA</name>
<keyword evidence="11 17" id="KW-1133">Transmembrane helix</keyword>
<proteinExistence type="inferred from homology"/>
<evidence type="ECO:0000256" key="2">
    <source>
        <dbReference type="ARBA" id="ARBA00004225"/>
    </source>
</evidence>
<feature type="transmembrane region" description="Helical" evidence="17">
    <location>
        <begin position="39"/>
        <end position="64"/>
    </location>
</feature>
<sequence length="412" mass="47907">MLALVDFFCLSLYFFFNKILFCYFIAIFVFYYLNSISWGGLYFYFDSSIYLVLVFMSIFILGLICLSEKKIILVVLTELLIIICLFFFVSINMFMLYIMFELSIFPILIMILGYGSQVEKINASYYLVFYAVFCSSPFLYVYFTSSYSMFFAYYNMAMSWEMIFFLSLCFLVKFPVYFLHLWLPKAHVEAPTTASMLLAGLLLKLGTGGYLRIMSTYNNIYLLSWIIISFMGMILGSFLCIFQSDAKSVAAYSSIVHMSFVFFSLLILCKSAKLGGVLMMISHGYVSTLMFYLIGEFFHQSGTRMMSYLSGFMLSSMMLFYMMALVFLCNGGVPPSVSFFSEFMGLTGMFLLYKSFFSLLFFYFFVSFYFSIYILSSSMMGPSINNFFLWIFSYMLPGVILMFNFFWLSFLC</sequence>
<gene>
    <name evidence="19" type="primary">ND4</name>
</gene>
<feature type="transmembrane region" description="Helical" evidence="17">
    <location>
        <begin position="195"/>
        <end position="214"/>
    </location>
</feature>
<dbReference type="PRINTS" id="PR01437">
    <property type="entry name" value="NUOXDRDTASE4"/>
</dbReference>
<evidence type="ECO:0000256" key="7">
    <source>
        <dbReference type="ARBA" id="ARBA00022660"/>
    </source>
</evidence>
<keyword evidence="12 17" id="KW-0520">NAD</keyword>
<comment type="similarity">
    <text evidence="3 17">Belongs to the complex I subunit 4 family.</text>
</comment>
<evidence type="ECO:0000256" key="4">
    <source>
        <dbReference type="ARBA" id="ARBA00012944"/>
    </source>
</evidence>
<evidence type="ECO:0000256" key="10">
    <source>
        <dbReference type="ARBA" id="ARBA00022982"/>
    </source>
</evidence>
<keyword evidence="15 17" id="KW-0472">Membrane</keyword>
<keyword evidence="7 17" id="KW-0679">Respiratory chain</keyword>
<feature type="transmembrane region" description="Helical" evidence="17">
    <location>
        <begin position="71"/>
        <end position="88"/>
    </location>
</feature>
<dbReference type="Pfam" id="PF00361">
    <property type="entry name" value="Proton_antipo_M"/>
    <property type="match status" value="1"/>
</dbReference>
<feature type="transmembrane region" description="Helical" evidence="17">
    <location>
        <begin position="94"/>
        <end position="113"/>
    </location>
</feature>
<feature type="transmembrane region" description="Helical" evidence="17">
    <location>
        <begin position="12"/>
        <end position="33"/>
    </location>
</feature>
<keyword evidence="8 17" id="KW-0812">Transmembrane</keyword>
<keyword evidence="9" id="KW-1278">Translocase</keyword>
<evidence type="ECO:0000259" key="18">
    <source>
        <dbReference type="Pfam" id="PF00361"/>
    </source>
</evidence>
<dbReference type="EMBL" id="PP374707">
    <property type="protein sequence ID" value="XDE91449.1"/>
    <property type="molecule type" value="Genomic_DNA"/>
</dbReference>
<comment type="subcellular location">
    <subcellularLocation>
        <location evidence="2 17">Mitochondrion membrane</location>
        <topology evidence="2 17">Multi-pass membrane protein</topology>
    </subcellularLocation>
</comment>
<dbReference type="GO" id="GO:0003954">
    <property type="term" value="F:NADH dehydrogenase activity"/>
    <property type="evidence" value="ECO:0007669"/>
    <property type="project" value="TreeGrafter"/>
</dbReference>
<evidence type="ECO:0000256" key="9">
    <source>
        <dbReference type="ARBA" id="ARBA00022967"/>
    </source>
</evidence>
<evidence type="ECO:0000256" key="11">
    <source>
        <dbReference type="ARBA" id="ARBA00022989"/>
    </source>
</evidence>
<evidence type="ECO:0000256" key="6">
    <source>
        <dbReference type="ARBA" id="ARBA00022448"/>
    </source>
</evidence>
<comment type="function">
    <text evidence="17">Core subunit of the mitochondrial membrane respiratory chain NADH dehydrogenase (Complex I) which catalyzes electron transfer from NADH through the respiratory chain, using ubiquinone as an electron acceptor. Essential for the catalytic activity and assembly of complex I.</text>
</comment>
<dbReference type="GO" id="GO:0031966">
    <property type="term" value="C:mitochondrial membrane"/>
    <property type="evidence" value="ECO:0007669"/>
    <property type="project" value="UniProtKB-SubCell"/>
</dbReference>
<organism evidence="19">
    <name type="scientific">Gyrinicola moohsia</name>
    <dbReference type="NCBI Taxonomy" id="3122092"/>
    <lineage>
        <taxon>Eukaryota</taxon>
        <taxon>Metazoa</taxon>
        <taxon>Ecdysozoa</taxon>
        <taxon>Nematoda</taxon>
        <taxon>Chromadorea</taxon>
        <taxon>Rhabditida</taxon>
        <taxon>Spirurina</taxon>
        <taxon>Oxyuridomorpha</taxon>
        <taxon>Oxyuroidea</taxon>
        <taxon>Pharyngodonidae</taxon>
        <taxon>Gyrinicola</taxon>
    </lineage>
</organism>
<feature type="transmembrane region" description="Helical" evidence="17">
    <location>
        <begin position="353"/>
        <end position="375"/>
    </location>
</feature>
<evidence type="ECO:0000256" key="5">
    <source>
        <dbReference type="ARBA" id="ARBA00021006"/>
    </source>
</evidence>
<feature type="transmembrane region" description="Helical" evidence="17">
    <location>
        <begin position="387"/>
        <end position="410"/>
    </location>
</feature>